<comment type="caution">
    <text evidence="2">The sequence shown here is derived from an EMBL/GenBank/DDBJ whole genome shotgun (WGS) entry which is preliminary data.</text>
</comment>
<dbReference type="AlphaFoldDB" id="A0A8S1KT01"/>
<name>A0A8S1KT01_PARPR</name>
<evidence type="ECO:0000313" key="2">
    <source>
        <dbReference type="EMBL" id="CAD8058680.1"/>
    </source>
</evidence>
<feature type="region of interest" description="Disordered" evidence="1">
    <location>
        <begin position="1"/>
        <end position="46"/>
    </location>
</feature>
<proteinExistence type="predicted"/>
<reference evidence="2" key="1">
    <citation type="submission" date="2021-01" db="EMBL/GenBank/DDBJ databases">
        <authorList>
            <consortium name="Genoscope - CEA"/>
            <person name="William W."/>
        </authorList>
    </citation>
    <scope>NUCLEOTIDE SEQUENCE</scope>
</reference>
<evidence type="ECO:0000256" key="1">
    <source>
        <dbReference type="SAM" id="MobiDB-lite"/>
    </source>
</evidence>
<gene>
    <name evidence="2" type="ORF">PPRIM_AZ9-3.1.T0270345</name>
</gene>
<evidence type="ECO:0000313" key="3">
    <source>
        <dbReference type="Proteomes" id="UP000688137"/>
    </source>
</evidence>
<organism evidence="2 3">
    <name type="scientific">Paramecium primaurelia</name>
    <dbReference type="NCBI Taxonomy" id="5886"/>
    <lineage>
        <taxon>Eukaryota</taxon>
        <taxon>Sar</taxon>
        <taxon>Alveolata</taxon>
        <taxon>Ciliophora</taxon>
        <taxon>Intramacronucleata</taxon>
        <taxon>Oligohymenophorea</taxon>
        <taxon>Peniculida</taxon>
        <taxon>Parameciidae</taxon>
        <taxon>Paramecium</taxon>
    </lineage>
</organism>
<feature type="compositionally biased region" description="Basic and acidic residues" evidence="1">
    <location>
        <begin position="25"/>
        <end position="41"/>
    </location>
</feature>
<sequence length="63" mass="7639">MATTQIPEIKPMKPGKDNCCSFEKTLNEKDKERRGRKDQEKKRKKYQYKQEFRQLAQVVHQKL</sequence>
<dbReference type="Proteomes" id="UP000688137">
    <property type="component" value="Unassembled WGS sequence"/>
</dbReference>
<keyword evidence="3" id="KW-1185">Reference proteome</keyword>
<dbReference type="EMBL" id="CAJJDM010000026">
    <property type="protein sequence ID" value="CAD8058680.1"/>
    <property type="molecule type" value="Genomic_DNA"/>
</dbReference>
<protein>
    <submittedName>
        <fullName evidence="2">Uncharacterized protein</fullName>
    </submittedName>
</protein>
<accession>A0A8S1KT01</accession>